<dbReference type="PANTHER" id="PTHR47074">
    <property type="entry name" value="BNAC02G40300D PROTEIN"/>
    <property type="match status" value="1"/>
</dbReference>
<dbReference type="AlphaFoldDB" id="A0A8T3ARN5"/>
<keyword evidence="3" id="KW-1185">Reference proteome</keyword>
<reference evidence="2" key="1">
    <citation type="journal article" date="2022" name="Front. Genet.">
        <title>Chromosome-Scale Assembly of the Dendrobium nobile Genome Provides Insights Into the Molecular Mechanism of the Biosynthesis of the Medicinal Active Ingredient of Dendrobium.</title>
        <authorList>
            <person name="Xu Q."/>
            <person name="Niu S.-C."/>
            <person name="Li K.-L."/>
            <person name="Zheng P.-J."/>
            <person name="Zhang X.-J."/>
            <person name="Jia Y."/>
            <person name="Liu Y."/>
            <person name="Niu Y.-X."/>
            <person name="Yu L.-H."/>
            <person name="Chen D.-F."/>
            <person name="Zhang G.-Q."/>
        </authorList>
    </citation>
    <scope>NUCLEOTIDE SEQUENCE</scope>
    <source>
        <tissue evidence="2">Leaf</tissue>
    </source>
</reference>
<dbReference type="Proteomes" id="UP000829196">
    <property type="component" value="Unassembled WGS sequence"/>
</dbReference>
<organism evidence="2 3">
    <name type="scientific">Dendrobium nobile</name>
    <name type="common">Orchid</name>
    <dbReference type="NCBI Taxonomy" id="94219"/>
    <lineage>
        <taxon>Eukaryota</taxon>
        <taxon>Viridiplantae</taxon>
        <taxon>Streptophyta</taxon>
        <taxon>Embryophyta</taxon>
        <taxon>Tracheophyta</taxon>
        <taxon>Spermatophyta</taxon>
        <taxon>Magnoliopsida</taxon>
        <taxon>Liliopsida</taxon>
        <taxon>Asparagales</taxon>
        <taxon>Orchidaceae</taxon>
        <taxon>Epidendroideae</taxon>
        <taxon>Malaxideae</taxon>
        <taxon>Dendrobiinae</taxon>
        <taxon>Dendrobium</taxon>
    </lineage>
</organism>
<dbReference type="EMBL" id="JAGYWB010000014">
    <property type="protein sequence ID" value="KAI0498694.1"/>
    <property type="molecule type" value="Genomic_DNA"/>
</dbReference>
<sequence>MHHIFISSPIAVKVWTFYEDVFHLNLYKATLLINQLLDLWFVDLKGHIRNVIPSLICWYIWLARNDSRFNGMNMDHNRIINNIKHKVFSLFIAKVLSINNFKNFFHTMFFFGITGDGYNGIMKPFCVRWCKSVLNFCKVNLAWVKVGNKFGYAGIIRNHLGTFISGFADWAMTEDNHTVVLMSVMSGIKLCKKLIIYNIVFEASSPLVNIINTGGNDLIGVSNLFYVRRRIFEELISFSYSISVINMEVNAVAQAVAVLGTMLKHYKELNRDQLLVYVQGLLNLDQIGFPYVYH</sequence>
<proteinExistence type="predicted"/>
<evidence type="ECO:0000313" key="2">
    <source>
        <dbReference type="EMBL" id="KAI0498694.1"/>
    </source>
</evidence>
<dbReference type="GO" id="GO:0003676">
    <property type="term" value="F:nucleic acid binding"/>
    <property type="evidence" value="ECO:0007669"/>
    <property type="project" value="InterPro"/>
</dbReference>
<evidence type="ECO:0000313" key="3">
    <source>
        <dbReference type="Proteomes" id="UP000829196"/>
    </source>
</evidence>
<protein>
    <recommendedName>
        <fullName evidence="1">RNase H type-1 domain-containing protein</fullName>
    </recommendedName>
</protein>
<dbReference type="SMR" id="A0A8T3ARN5"/>
<dbReference type="PANTHER" id="PTHR47074:SF11">
    <property type="entry name" value="REVERSE TRANSCRIPTASE-LIKE PROTEIN"/>
    <property type="match status" value="1"/>
</dbReference>
<dbReference type="GO" id="GO:0004523">
    <property type="term" value="F:RNA-DNA hybrid ribonuclease activity"/>
    <property type="evidence" value="ECO:0007669"/>
    <property type="project" value="InterPro"/>
</dbReference>
<comment type="caution">
    <text evidence="2">The sequence shown here is derived from an EMBL/GenBank/DDBJ whole genome shotgun (WGS) entry which is preliminary data.</text>
</comment>
<name>A0A8T3ARN5_DENNO</name>
<dbReference type="InterPro" id="IPR052929">
    <property type="entry name" value="RNase_H-like_EbsB-rel"/>
</dbReference>
<accession>A0A8T3ARN5</accession>
<feature type="domain" description="RNase H type-1" evidence="1">
    <location>
        <begin position="149"/>
        <end position="257"/>
    </location>
</feature>
<dbReference type="InterPro" id="IPR002156">
    <property type="entry name" value="RNaseH_domain"/>
</dbReference>
<dbReference type="Pfam" id="PF13456">
    <property type="entry name" value="RVT_3"/>
    <property type="match status" value="1"/>
</dbReference>
<evidence type="ECO:0000259" key="1">
    <source>
        <dbReference type="Pfam" id="PF13456"/>
    </source>
</evidence>
<gene>
    <name evidence="2" type="ORF">KFK09_019584</name>
</gene>
<dbReference type="OrthoDB" id="1906820at2759"/>